<sequence>MYRDYSSLAGETEAAGTTARPGDGMERWRSAGALHDLGNLVQVASSALNRAAGALDMAAAPNIEPLVSAARDALAHVATLVRSMAEGTAGGRGRAALADVDACLVEVAGLVAATSEEAIHVDLSIDGELPPARCDRTGLRSALLNLLINAREAMPGGGRISVGASATTSGAGSWIVVTVTDEGIGMTKETAGRAFEPFFTTKSRGLGGVGLPMVRDFVELHGGSIAMESIVGAGTTIMLRLPAANWRL</sequence>
<name>A0ABU0M773_9HYPH</name>
<dbReference type="EMBL" id="JAUSWJ010000001">
    <property type="protein sequence ID" value="MDQ0516782.1"/>
    <property type="molecule type" value="Genomic_DNA"/>
</dbReference>
<dbReference type="Proteomes" id="UP001223743">
    <property type="component" value="Unassembled WGS sequence"/>
</dbReference>
<protein>
    <recommendedName>
        <fullName evidence="2">histidine kinase</fullName>
        <ecNumber evidence="2">2.7.13.3</ecNumber>
    </recommendedName>
</protein>
<evidence type="ECO:0000313" key="11">
    <source>
        <dbReference type="Proteomes" id="UP001223743"/>
    </source>
</evidence>
<evidence type="ECO:0000256" key="7">
    <source>
        <dbReference type="ARBA" id="ARBA00023012"/>
    </source>
</evidence>
<dbReference type="PANTHER" id="PTHR43065:SF46">
    <property type="entry name" value="C4-DICARBOXYLATE TRANSPORT SENSOR PROTEIN DCTB"/>
    <property type="match status" value="1"/>
</dbReference>
<reference evidence="10 11" key="1">
    <citation type="submission" date="2023-07" db="EMBL/GenBank/DDBJ databases">
        <title>Genomic Encyclopedia of Type Strains, Phase IV (KMG-IV): sequencing the most valuable type-strain genomes for metagenomic binning, comparative biology and taxonomic classification.</title>
        <authorList>
            <person name="Goeker M."/>
        </authorList>
    </citation>
    <scope>NUCLEOTIDE SEQUENCE [LARGE SCALE GENOMIC DNA]</scope>
    <source>
        <strain evidence="10 11">B1-1</strain>
    </source>
</reference>
<evidence type="ECO:0000313" key="10">
    <source>
        <dbReference type="EMBL" id="MDQ0516782.1"/>
    </source>
</evidence>
<dbReference type="InterPro" id="IPR003594">
    <property type="entry name" value="HATPase_dom"/>
</dbReference>
<evidence type="ECO:0000256" key="2">
    <source>
        <dbReference type="ARBA" id="ARBA00012438"/>
    </source>
</evidence>
<evidence type="ECO:0000256" key="4">
    <source>
        <dbReference type="ARBA" id="ARBA00022741"/>
    </source>
</evidence>
<dbReference type="SMART" id="SM00387">
    <property type="entry name" value="HATPase_c"/>
    <property type="match status" value="1"/>
</dbReference>
<evidence type="ECO:0000256" key="3">
    <source>
        <dbReference type="ARBA" id="ARBA00022679"/>
    </source>
</evidence>
<keyword evidence="4" id="KW-0547">Nucleotide-binding</keyword>
<feature type="compositionally biased region" description="Low complexity" evidence="8">
    <location>
        <begin position="9"/>
        <end position="19"/>
    </location>
</feature>
<feature type="domain" description="Histidine kinase" evidence="9">
    <location>
        <begin position="39"/>
        <end position="245"/>
    </location>
</feature>
<comment type="caution">
    <text evidence="10">The sequence shown here is derived from an EMBL/GenBank/DDBJ whole genome shotgun (WGS) entry which is preliminary data.</text>
</comment>
<keyword evidence="3" id="KW-0808">Transferase</keyword>
<gene>
    <name evidence="10" type="ORF">QO015_002395</name>
</gene>
<comment type="catalytic activity">
    <reaction evidence="1">
        <text>ATP + protein L-histidine = ADP + protein N-phospho-L-histidine.</text>
        <dbReference type="EC" id="2.7.13.3"/>
    </reaction>
</comment>
<dbReference type="Gene3D" id="3.30.565.10">
    <property type="entry name" value="Histidine kinase-like ATPase, C-terminal domain"/>
    <property type="match status" value="1"/>
</dbReference>
<dbReference type="InterPro" id="IPR036890">
    <property type="entry name" value="HATPase_C_sf"/>
</dbReference>
<dbReference type="PANTHER" id="PTHR43065">
    <property type="entry name" value="SENSOR HISTIDINE KINASE"/>
    <property type="match status" value="1"/>
</dbReference>
<keyword evidence="7" id="KW-0902">Two-component regulatory system</keyword>
<dbReference type="Pfam" id="PF02518">
    <property type="entry name" value="HATPase_c"/>
    <property type="match status" value="1"/>
</dbReference>
<dbReference type="PROSITE" id="PS50109">
    <property type="entry name" value="HIS_KIN"/>
    <property type="match status" value="1"/>
</dbReference>
<keyword evidence="11" id="KW-1185">Reference proteome</keyword>
<accession>A0ABU0M773</accession>
<keyword evidence="5 10" id="KW-0418">Kinase</keyword>
<evidence type="ECO:0000256" key="5">
    <source>
        <dbReference type="ARBA" id="ARBA00022777"/>
    </source>
</evidence>
<dbReference type="InterPro" id="IPR005467">
    <property type="entry name" value="His_kinase_dom"/>
</dbReference>
<evidence type="ECO:0000259" key="9">
    <source>
        <dbReference type="PROSITE" id="PS50109"/>
    </source>
</evidence>
<dbReference type="SUPFAM" id="SSF55874">
    <property type="entry name" value="ATPase domain of HSP90 chaperone/DNA topoisomerase II/histidine kinase"/>
    <property type="match status" value="1"/>
</dbReference>
<evidence type="ECO:0000256" key="8">
    <source>
        <dbReference type="SAM" id="MobiDB-lite"/>
    </source>
</evidence>
<dbReference type="PRINTS" id="PR00344">
    <property type="entry name" value="BCTRLSENSOR"/>
</dbReference>
<proteinExistence type="predicted"/>
<feature type="region of interest" description="Disordered" evidence="8">
    <location>
        <begin position="1"/>
        <end position="24"/>
    </location>
</feature>
<evidence type="ECO:0000256" key="6">
    <source>
        <dbReference type="ARBA" id="ARBA00022840"/>
    </source>
</evidence>
<dbReference type="RefSeq" id="WP_266279168.1">
    <property type="nucleotide sequence ID" value="NZ_JAPKNF010000001.1"/>
</dbReference>
<dbReference type="GO" id="GO:0016301">
    <property type="term" value="F:kinase activity"/>
    <property type="evidence" value="ECO:0007669"/>
    <property type="project" value="UniProtKB-KW"/>
</dbReference>
<keyword evidence="6" id="KW-0067">ATP-binding</keyword>
<evidence type="ECO:0000256" key="1">
    <source>
        <dbReference type="ARBA" id="ARBA00000085"/>
    </source>
</evidence>
<dbReference type="InterPro" id="IPR004358">
    <property type="entry name" value="Sig_transdc_His_kin-like_C"/>
</dbReference>
<organism evidence="10 11">
    <name type="scientific">Kaistia geumhonensis</name>
    <dbReference type="NCBI Taxonomy" id="410839"/>
    <lineage>
        <taxon>Bacteria</taxon>
        <taxon>Pseudomonadati</taxon>
        <taxon>Pseudomonadota</taxon>
        <taxon>Alphaproteobacteria</taxon>
        <taxon>Hyphomicrobiales</taxon>
        <taxon>Kaistiaceae</taxon>
        <taxon>Kaistia</taxon>
    </lineage>
</organism>
<dbReference type="EC" id="2.7.13.3" evidence="2"/>